<sequence>MASSLAAALDGLRLQPSSSDNSGNKKKMNLSAFGFLPAGIPGTPTPFTYHVPNRDVHRVNTLVSLADIGTPAWYNQNAYAPNGTFGVSREWLADAQASWLDDFDWRQHEERHNSVPNFKINITTPSDGQLFDIHFAALFSKKADATPILLMHGWPGTWMEFLPMMELLGEKYTPETLPYNVIVPSIPDYGLSTRRNEDRELTMEVAAEAMNELMVQLGFNAYVAQGGDVGSFLAQHLSGSHEECKAFHLNMLFLNPTQTAAVANLSVTPEEQGRLGLAQAWASTGSAYANEHGTRPSTLSLVLQTNPLAMLAWMGEKFIEWSDNRKPLSLDTILSMVSYYWYTKSYGRSLWAYRSLTRIVGGALPDQPISLTKPFGFSAFPVEIATLPRSWADHLFPNLVFYGVQDEGGHFAALQVPEAFLKDIEEFVAIVKPNVTTSA</sequence>
<dbReference type="SUPFAM" id="SSF53474">
    <property type="entry name" value="alpha/beta-Hydrolases"/>
    <property type="match status" value="1"/>
</dbReference>
<evidence type="ECO:0000256" key="3">
    <source>
        <dbReference type="PIRSR" id="PIRSR001112-1"/>
    </source>
</evidence>
<dbReference type="Proteomes" id="UP001302126">
    <property type="component" value="Unassembled WGS sequence"/>
</dbReference>
<comment type="similarity">
    <text evidence="1">Belongs to the peptidase S33 family.</text>
</comment>
<dbReference type="InterPro" id="IPR029058">
    <property type="entry name" value="AB_hydrolase_fold"/>
</dbReference>
<dbReference type="PANTHER" id="PTHR21661:SF39">
    <property type="entry name" value="HYDROLASE, PUTATIVE (AFU_ORTHOLOGUE AFUA_3G08960)-RELATED"/>
    <property type="match status" value="1"/>
</dbReference>
<feature type="active site" description="Proton acceptor" evidence="3">
    <location>
        <position position="410"/>
    </location>
</feature>
<organism evidence="5 6">
    <name type="scientific">Podospora australis</name>
    <dbReference type="NCBI Taxonomy" id="1536484"/>
    <lineage>
        <taxon>Eukaryota</taxon>
        <taxon>Fungi</taxon>
        <taxon>Dikarya</taxon>
        <taxon>Ascomycota</taxon>
        <taxon>Pezizomycotina</taxon>
        <taxon>Sordariomycetes</taxon>
        <taxon>Sordariomycetidae</taxon>
        <taxon>Sordariales</taxon>
        <taxon>Podosporaceae</taxon>
        <taxon>Podospora</taxon>
    </lineage>
</organism>
<evidence type="ECO:0000313" key="6">
    <source>
        <dbReference type="Proteomes" id="UP001302126"/>
    </source>
</evidence>
<dbReference type="InterPro" id="IPR000639">
    <property type="entry name" value="Epox_hydrolase-like"/>
</dbReference>
<feature type="active site" description="Proton donor" evidence="3">
    <location>
        <position position="353"/>
    </location>
</feature>
<evidence type="ECO:0000256" key="2">
    <source>
        <dbReference type="ARBA" id="ARBA00022801"/>
    </source>
</evidence>
<protein>
    <submittedName>
        <fullName evidence="5">Epoxide hydrolase</fullName>
    </submittedName>
</protein>
<dbReference type="Pfam" id="PF06441">
    <property type="entry name" value="EHN"/>
    <property type="match status" value="1"/>
</dbReference>
<dbReference type="PIRSF" id="PIRSF001112">
    <property type="entry name" value="Epoxide_hydrolase"/>
    <property type="match status" value="1"/>
</dbReference>
<dbReference type="PRINTS" id="PR00412">
    <property type="entry name" value="EPOXHYDRLASE"/>
</dbReference>
<evidence type="ECO:0000313" key="5">
    <source>
        <dbReference type="EMBL" id="KAK4182769.1"/>
    </source>
</evidence>
<dbReference type="InterPro" id="IPR016292">
    <property type="entry name" value="Epoxide_hydrolase"/>
</dbReference>
<reference evidence="5" key="2">
    <citation type="submission" date="2023-05" db="EMBL/GenBank/DDBJ databases">
        <authorList>
            <consortium name="Lawrence Berkeley National Laboratory"/>
            <person name="Steindorff A."/>
            <person name="Hensen N."/>
            <person name="Bonometti L."/>
            <person name="Westerberg I."/>
            <person name="Brannstrom I.O."/>
            <person name="Guillou S."/>
            <person name="Cros-Aarteil S."/>
            <person name="Calhoun S."/>
            <person name="Haridas S."/>
            <person name="Kuo A."/>
            <person name="Mondo S."/>
            <person name="Pangilinan J."/>
            <person name="Riley R."/>
            <person name="Labutti K."/>
            <person name="Andreopoulos B."/>
            <person name="Lipzen A."/>
            <person name="Chen C."/>
            <person name="Yanf M."/>
            <person name="Daum C."/>
            <person name="Ng V."/>
            <person name="Clum A."/>
            <person name="Ohm R."/>
            <person name="Martin F."/>
            <person name="Silar P."/>
            <person name="Natvig D."/>
            <person name="Lalanne C."/>
            <person name="Gautier V."/>
            <person name="Ament-Velasquez S.L."/>
            <person name="Kruys A."/>
            <person name="Hutchinson M.I."/>
            <person name="Powell A.J."/>
            <person name="Barry K."/>
            <person name="Miller A.N."/>
            <person name="Grigoriev I.V."/>
            <person name="Debuchy R."/>
            <person name="Gladieux P."/>
            <person name="Thoren M.H."/>
            <person name="Johannesson H."/>
        </authorList>
    </citation>
    <scope>NUCLEOTIDE SEQUENCE</scope>
    <source>
        <strain evidence="5">PSN309</strain>
    </source>
</reference>
<name>A0AAN7ADP4_9PEZI</name>
<keyword evidence="6" id="KW-1185">Reference proteome</keyword>
<reference evidence="5" key="1">
    <citation type="journal article" date="2023" name="Mol. Phylogenet. Evol.">
        <title>Genome-scale phylogeny and comparative genomics of the fungal order Sordariales.</title>
        <authorList>
            <person name="Hensen N."/>
            <person name="Bonometti L."/>
            <person name="Westerberg I."/>
            <person name="Brannstrom I.O."/>
            <person name="Guillou S."/>
            <person name="Cros-Aarteil S."/>
            <person name="Calhoun S."/>
            <person name="Haridas S."/>
            <person name="Kuo A."/>
            <person name="Mondo S."/>
            <person name="Pangilinan J."/>
            <person name="Riley R."/>
            <person name="LaButti K."/>
            <person name="Andreopoulos B."/>
            <person name="Lipzen A."/>
            <person name="Chen C."/>
            <person name="Yan M."/>
            <person name="Daum C."/>
            <person name="Ng V."/>
            <person name="Clum A."/>
            <person name="Steindorff A."/>
            <person name="Ohm R.A."/>
            <person name="Martin F."/>
            <person name="Silar P."/>
            <person name="Natvig D.O."/>
            <person name="Lalanne C."/>
            <person name="Gautier V."/>
            <person name="Ament-Velasquez S.L."/>
            <person name="Kruys A."/>
            <person name="Hutchinson M.I."/>
            <person name="Powell A.J."/>
            <person name="Barry K."/>
            <person name="Miller A.N."/>
            <person name="Grigoriev I.V."/>
            <person name="Debuchy R."/>
            <person name="Gladieux P."/>
            <person name="Hiltunen Thoren M."/>
            <person name="Johannesson H."/>
        </authorList>
    </citation>
    <scope>NUCLEOTIDE SEQUENCE</scope>
    <source>
        <strain evidence="5">PSN309</strain>
    </source>
</reference>
<dbReference type="AlphaFoldDB" id="A0AAN7ADP4"/>
<evidence type="ECO:0000259" key="4">
    <source>
        <dbReference type="Pfam" id="PF06441"/>
    </source>
</evidence>
<dbReference type="PANTHER" id="PTHR21661">
    <property type="entry name" value="EPOXIDE HYDROLASE 1-RELATED"/>
    <property type="match status" value="1"/>
</dbReference>
<gene>
    <name evidence="5" type="ORF">QBC35DRAFT_456956</name>
</gene>
<evidence type="ECO:0000256" key="1">
    <source>
        <dbReference type="ARBA" id="ARBA00010088"/>
    </source>
</evidence>
<proteinExistence type="inferred from homology"/>
<comment type="caution">
    <text evidence="5">The sequence shown here is derived from an EMBL/GenBank/DDBJ whole genome shotgun (WGS) entry which is preliminary data.</text>
</comment>
<dbReference type="InterPro" id="IPR010497">
    <property type="entry name" value="Epoxide_hydro_N"/>
</dbReference>
<accession>A0AAN7ADP4</accession>
<dbReference type="Gene3D" id="3.40.50.1820">
    <property type="entry name" value="alpha/beta hydrolase"/>
    <property type="match status" value="1"/>
</dbReference>
<keyword evidence="2 5" id="KW-0378">Hydrolase</keyword>
<feature type="active site" description="Nucleophile" evidence="3">
    <location>
        <position position="228"/>
    </location>
</feature>
<dbReference type="EMBL" id="MU864613">
    <property type="protein sequence ID" value="KAK4182769.1"/>
    <property type="molecule type" value="Genomic_DNA"/>
</dbReference>
<dbReference type="GO" id="GO:0097176">
    <property type="term" value="P:epoxide metabolic process"/>
    <property type="evidence" value="ECO:0007669"/>
    <property type="project" value="TreeGrafter"/>
</dbReference>
<feature type="domain" description="Epoxide hydrolase N-terminal" evidence="4">
    <location>
        <begin position="45"/>
        <end position="161"/>
    </location>
</feature>
<dbReference type="GO" id="GO:0004301">
    <property type="term" value="F:epoxide hydrolase activity"/>
    <property type="evidence" value="ECO:0007669"/>
    <property type="project" value="TreeGrafter"/>
</dbReference>